<dbReference type="InterPro" id="IPR001711">
    <property type="entry name" value="PLipase_C_Pinositol-sp_Y"/>
</dbReference>
<organism evidence="7 8">
    <name type="scientific">Paramecium primaurelia</name>
    <dbReference type="NCBI Taxonomy" id="5886"/>
    <lineage>
        <taxon>Eukaryota</taxon>
        <taxon>Sar</taxon>
        <taxon>Alveolata</taxon>
        <taxon>Ciliophora</taxon>
        <taxon>Intramacronucleata</taxon>
        <taxon>Oligohymenophorea</taxon>
        <taxon>Peniculida</taxon>
        <taxon>Parameciidae</taxon>
        <taxon>Paramecium</taxon>
    </lineage>
</organism>
<evidence type="ECO:0000259" key="6">
    <source>
        <dbReference type="PROSITE" id="PS50008"/>
    </source>
</evidence>
<name>A0A8S1NYU3_PARPR</name>
<dbReference type="PROSITE" id="PS50004">
    <property type="entry name" value="C2"/>
    <property type="match status" value="1"/>
</dbReference>
<evidence type="ECO:0000256" key="4">
    <source>
        <dbReference type="ARBA" id="ARBA00023224"/>
    </source>
</evidence>
<dbReference type="PANTHER" id="PTHR10336">
    <property type="entry name" value="PHOSPHOINOSITIDE-SPECIFIC PHOSPHOLIPASE C FAMILY PROTEIN"/>
    <property type="match status" value="1"/>
</dbReference>
<evidence type="ECO:0000259" key="5">
    <source>
        <dbReference type="PROSITE" id="PS50004"/>
    </source>
</evidence>
<dbReference type="InterPro" id="IPR000008">
    <property type="entry name" value="C2_dom"/>
</dbReference>
<dbReference type="SMART" id="SM00239">
    <property type="entry name" value="C2"/>
    <property type="match status" value="1"/>
</dbReference>
<dbReference type="OMA" id="FSCVRVY"/>
<dbReference type="GO" id="GO:0016042">
    <property type="term" value="P:lipid catabolic process"/>
    <property type="evidence" value="ECO:0007669"/>
    <property type="project" value="UniProtKB-KW"/>
</dbReference>
<dbReference type="PROSITE" id="PS50008">
    <property type="entry name" value="PIPLC_Y_DOMAIN"/>
    <property type="match status" value="1"/>
</dbReference>
<dbReference type="SMART" id="SM00148">
    <property type="entry name" value="PLCXc"/>
    <property type="match status" value="1"/>
</dbReference>
<gene>
    <name evidence="7" type="ORF">PPRIM_AZ9-3.1.T0970120</name>
</gene>
<dbReference type="SMART" id="SM00149">
    <property type="entry name" value="PLCYc"/>
    <property type="match status" value="1"/>
</dbReference>
<reference evidence="7" key="1">
    <citation type="submission" date="2021-01" db="EMBL/GenBank/DDBJ databases">
        <authorList>
            <consortium name="Genoscope - CEA"/>
            <person name="William W."/>
        </authorList>
    </citation>
    <scope>NUCLEOTIDE SEQUENCE</scope>
</reference>
<sequence>MNKINHQGVNSLVYGVLLKVKLHKMKRTQIILLLSPNEVRMIQMLDPQGTFSTYFDLTQISDIQQKEQTKLKIINTQGEYIKFYFESPFQLITFKEGLDYLIKEANRIQKQLDSYNQIWSNALKLITKADIDMDNKLNFKEFQFLIGELQIEIPERKLIQIFEKNQKNNQLDEATLYKLLMDITRRHELTELYQKYSSKQEGMFEDPLQAMLMTDKDLQQFFKLEQGQNDYQPKRKLYNFYDFQNIIFNEENTLFQQTAIDQSQPITKYLINSSHNTYLETNQLTGESSCFAYQDAFKMGFKCVELDCWDGEDGEPKVTHGHTLVNDIKFKDVIMTVRDFAFCKDNNPAILSLEMHCCLKQQKRIAELLQGILGDMLFVIKDYKQERFSTLQQLQRKVLIKYKADDQFLQEKLQTQSSTLFYTQSHDDMLIRFEDDEDDQNLQANVKQFSQTLDEHHKKICRELLEITSLYAVSLKLDKKPELVWIVSSVSEDKIQDVIKKSHGKFQEYVDNYFVRVYPLGLRFDSSNYDPFPSWIAGAQLVALNIQTKDIFMLQNYGMFLNSSYILKSNQDIKMNIYVRIISATNLVWEEVKRRQEEIVDPYIKIRVAGNKDDVNKSDKWRTEVVQDNGYHPIFNYQCVIQLRHAQQDVIYIQAYSYSMLGDSLLGQYCLSPLNIRTGYRIVPLLNSQFKTLANSYVLMHIKIEY</sequence>
<dbReference type="EMBL" id="CAJJDM010000100">
    <property type="protein sequence ID" value="CAD8094963.1"/>
    <property type="molecule type" value="Genomic_DNA"/>
</dbReference>
<feature type="domain" description="C2" evidence="5">
    <location>
        <begin position="555"/>
        <end position="687"/>
    </location>
</feature>
<evidence type="ECO:0000256" key="3">
    <source>
        <dbReference type="ARBA" id="ARBA00023098"/>
    </source>
</evidence>
<keyword evidence="3" id="KW-0443">Lipid metabolism</keyword>
<dbReference type="PANTHER" id="PTHR10336:SF209">
    <property type="entry name" value="PHOSPHOINOSITIDE PHOSPHOLIPASE C"/>
    <property type="match status" value="1"/>
</dbReference>
<accession>A0A8S1NYU3</accession>
<keyword evidence="4" id="KW-0807">Transducer</keyword>
<dbReference type="AlphaFoldDB" id="A0A8S1NYU3"/>
<evidence type="ECO:0000256" key="2">
    <source>
        <dbReference type="ARBA" id="ARBA00022963"/>
    </source>
</evidence>
<comment type="caution">
    <text evidence="7">The sequence shown here is derived from an EMBL/GenBank/DDBJ whole genome shotgun (WGS) entry which is preliminary data.</text>
</comment>
<dbReference type="EC" id="3.1.4.11" evidence="1"/>
<keyword evidence="2" id="KW-0442">Lipid degradation</keyword>
<dbReference type="InterPro" id="IPR000909">
    <property type="entry name" value="PLipase_C_PInositol-sp_X_dom"/>
</dbReference>
<dbReference type="PROSITE" id="PS00018">
    <property type="entry name" value="EF_HAND_1"/>
    <property type="match status" value="1"/>
</dbReference>
<dbReference type="InterPro" id="IPR018247">
    <property type="entry name" value="EF_Hand_1_Ca_BS"/>
</dbReference>
<dbReference type="GO" id="GO:0004435">
    <property type="term" value="F:phosphatidylinositol-4,5-bisphosphate phospholipase C activity"/>
    <property type="evidence" value="ECO:0007669"/>
    <property type="project" value="UniProtKB-EC"/>
</dbReference>
<dbReference type="InterPro" id="IPR001192">
    <property type="entry name" value="PI-PLC_fam"/>
</dbReference>
<evidence type="ECO:0000313" key="8">
    <source>
        <dbReference type="Proteomes" id="UP000688137"/>
    </source>
</evidence>
<dbReference type="Proteomes" id="UP000688137">
    <property type="component" value="Unassembled WGS sequence"/>
</dbReference>
<dbReference type="Pfam" id="PF00387">
    <property type="entry name" value="PI-PLC-Y"/>
    <property type="match status" value="1"/>
</dbReference>
<protein>
    <recommendedName>
        <fullName evidence="1">phosphoinositide phospholipase C</fullName>
        <ecNumber evidence="1">3.1.4.11</ecNumber>
    </recommendedName>
</protein>
<evidence type="ECO:0000256" key="1">
    <source>
        <dbReference type="ARBA" id="ARBA00012368"/>
    </source>
</evidence>
<dbReference type="Pfam" id="PF00388">
    <property type="entry name" value="PI-PLC-X"/>
    <property type="match status" value="1"/>
</dbReference>
<dbReference type="GO" id="GO:0035556">
    <property type="term" value="P:intracellular signal transduction"/>
    <property type="evidence" value="ECO:0007669"/>
    <property type="project" value="InterPro"/>
</dbReference>
<dbReference type="Pfam" id="PF00168">
    <property type="entry name" value="C2"/>
    <property type="match status" value="1"/>
</dbReference>
<feature type="domain" description="PI-PLC Y-box" evidence="6">
    <location>
        <begin position="487"/>
        <end position="560"/>
    </location>
</feature>
<dbReference type="CDD" id="cd00275">
    <property type="entry name" value="C2_PLC_like"/>
    <property type="match status" value="1"/>
</dbReference>
<evidence type="ECO:0000313" key="7">
    <source>
        <dbReference type="EMBL" id="CAD8094963.1"/>
    </source>
</evidence>
<keyword evidence="8" id="KW-1185">Reference proteome</keyword>
<proteinExistence type="predicted"/>
<dbReference type="PROSITE" id="PS50007">
    <property type="entry name" value="PIPLC_X_DOMAIN"/>
    <property type="match status" value="1"/>
</dbReference>
<dbReference type="CDD" id="cd08558">
    <property type="entry name" value="PI-PLCc_eukaryota"/>
    <property type="match status" value="1"/>
</dbReference>